<dbReference type="AlphaFoldDB" id="A0A9D2DJI8"/>
<evidence type="ECO:0000313" key="5">
    <source>
        <dbReference type="Proteomes" id="UP000824029"/>
    </source>
</evidence>
<dbReference type="Proteomes" id="UP000824029">
    <property type="component" value="Unassembled WGS sequence"/>
</dbReference>
<protein>
    <submittedName>
        <fullName evidence="4">Class C sortase</fullName>
    </submittedName>
</protein>
<dbReference type="InterPro" id="IPR005754">
    <property type="entry name" value="Sortase"/>
</dbReference>
<feature type="transmembrane region" description="Helical" evidence="3">
    <location>
        <begin position="21"/>
        <end position="41"/>
    </location>
</feature>
<dbReference type="NCBIfam" id="TIGR01076">
    <property type="entry name" value="sortase_fam"/>
    <property type="match status" value="1"/>
</dbReference>
<name>A0A9D2DJI8_9ACTN</name>
<dbReference type="InterPro" id="IPR023365">
    <property type="entry name" value="Sortase_dom-sf"/>
</dbReference>
<feature type="active site" description="Proton donor/acceptor" evidence="2">
    <location>
        <position position="159"/>
    </location>
</feature>
<comment type="caution">
    <text evidence="4">The sequence shown here is derived from an EMBL/GenBank/DDBJ whole genome shotgun (WGS) entry which is preliminary data.</text>
</comment>
<feature type="active site" description="Acyl-thioester intermediate" evidence="2">
    <location>
        <position position="219"/>
    </location>
</feature>
<dbReference type="Pfam" id="PF04203">
    <property type="entry name" value="Sortase"/>
    <property type="match status" value="1"/>
</dbReference>
<proteinExistence type="predicted"/>
<keyword evidence="1" id="KW-0378">Hydrolase</keyword>
<evidence type="ECO:0000256" key="2">
    <source>
        <dbReference type="PIRSR" id="PIRSR605754-1"/>
    </source>
</evidence>
<reference evidence="4" key="2">
    <citation type="submission" date="2021-04" db="EMBL/GenBank/DDBJ databases">
        <authorList>
            <person name="Gilroy R."/>
        </authorList>
    </citation>
    <scope>NUCLEOTIDE SEQUENCE</scope>
    <source>
        <strain evidence="4">ChiHecolR3B27-1887</strain>
    </source>
</reference>
<keyword evidence="3" id="KW-0812">Transmembrane</keyword>
<dbReference type="EMBL" id="DXBZ01000051">
    <property type="protein sequence ID" value="HIZ18009.1"/>
    <property type="molecule type" value="Genomic_DNA"/>
</dbReference>
<dbReference type="SUPFAM" id="SSF63817">
    <property type="entry name" value="Sortase"/>
    <property type="match status" value="1"/>
</dbReference>
<evidence type="ECO:0000313" key="4">
    <source>
        <dbReference type="EMBL" id="HIZ18009.1"/>
    </source>
</evidence>
<keyword evidence="3" id="KW-0472">Membrane</keyword>
<dbReference type="GO" id="GO:0016787">
    <property type="term" value="F:hydrolase activity"/>
    <property type="evidence" value="ECO:0007669"/>
    <property type="project" value="UniProtKB-KW"/>
</dbReference>
<dbReference type="NCBIfam" id="NF033745">
    <property type="entry name" value="class_C_sortase"/>
    <property type="match status" value="1"/>
</dbReference>
<evidence type="ECO:0000256" key="3">
    <source>
        <dbReference type="SAM" id="Phobius"/>
    </source>
</evidence>
<feature type="transmembrane region" description="Helical" evidence="3">
    <location>
        <begin position="273"/>
        <end position="293"/>
    </location>
</feature>
<gene>
    <name evidence="4" type="ORF">IAA22_02705</name>
</gene>
<dbReference type="InterPro" id="IPR042002">
    <property type="entry name" value="Sortase_C"/>
</dbReference>
<accession>A0A9D2DJI8</accession>
<reference evidence="4" key="1">
    <citation type="journal article" date="2021" name="PeerJ">
        <title>Extensive microbial diversity within the chicken gut microbiome revealed by metagenomics and culture.</title>
        <authorList>
            <person name="Gilroy R."/>
            <person name="Ravi A."/>
            <person name="Getino M."/>
            <person name="Pursley I."/>
            <person name="Horton D.L."/>
            <person name="Alikhan N.F."/>
            <person name="Baker D."/>
            <person name="Gharbi K."/>
            <person name="Hall N."/>
            <person name="Watson M."/>
            <person name="Adriaenssens E.M."/>
            <person name="Foster-Nyarko E."/>
            <person name="Jarju S."/>
            <person name="Secka A."/>
            <person name="Antonio M."/>
            <person name="Oren A."/>
            <person name="Chaudhuri R.R."/>
            <person name="La Ragione R."/>
            <person name="Hildebrand F."/>
            <person name="Pallen M.J."/>
        </authorList>
    </citation>
    <scope>NUCLEOTIDE SEQUENCE</scope>
    <source>
        <strain evidence="4">ChiHecolR3B27-1887</strain>
    </source>
</reference>
<organism evidence="4 5">
    <name type="scientific">Candidatus Olsenella stercoravium</name>
    <dbReference type="NCBI Taxonomy" id="2838713"/>
    <lineage>
        <taxon>Bacteria</taxon>
        <taxon>Bacillati</taxon>
        <taxon>Actinomycetota</taxon>
        <taxon>Coriobacteriia</taxon>
        <taxon>Coriobacteriales</taxon>
        <taxon>Atopobiaceae</taxon>
        <taxon>Olsenella</taxon>
    </lineage>
</organism>
<sequence length="311" mass="34312">MEHRARHLRGQGRRRRLPVPQLLIAVGLVLCLAPVVSNLYWQQVAHENVSSFTSTAEAVDPETKEHLLAQARAYNARLGGYEDQWANEVLAGEEVWEYDDQLSIDGDEAIGWVEVPKCGIEMTVYHGVGEPALSSGVGHQPETSLPVGGERSHCYLTGHSGMRQFRVFDGIRALEVGDVFAVHVLGDAYAYRVTGWEIVDPDGVDVAPGDGDLCTLVTCTTSPDPWSPKGRIGINDKRLLVHGERCEYDPSEFEDAEASPAASVYVNDNTRPALIAAALLALTGLALLGTRVVRRPRRRSETRREEHRREQ</sequence>
<keyword evidence="3" id="KW-1133">Transmembrane helix</keyword>
<dbReference type="CDD" id="cd05827">
    <property type="entry name" value="Sortase_C"/>
    <property type="match status" value="1"/>
</dbReference>
<dbReference type="Gene3D" id="2.40.260.10">
    <property type="entry name" value="Sortase"/>
    <property type="match status" value="1"/>
</dbReference>
<evidence type="ECO:0000256" key="1">
    <source>
        <dbReference type="ARBA" id="ARBA00022801"/>
    </source>
</evidence>